<dbReference type="EMBL" id="FXTK01000035">
    <property type="protein sequence ID" value="SMO98581.1"/>
    <property type="molecule type" value="Genomic_DNA"/>
</dbReference>
<proteinExistence type="predicted"/>
<evidence type="ECO:0000313" key="1">
    <source>
        <dbReference type="EMBL" id="SMO98581.1"/>
    </source>
</evidence>
<sequence>MKQIKVVNTQSWARLRCEDQNALSEARRALRELLKPLQEQASLCLQPPQQRRGTSSGVIYTDLDALPVAAELRRDLIRKGDN</sequence>
<accession>A0A521FSW0</accession>
<reference evidence="1 2" key="1">
    <citation type="submission" date="2017-05" db="EMBL/GenBank/DDBJ databases">
        <authorList>
            <person name="Varghese N."/>
            <person name="Submissions S."/>
        </authorList>
    </citation>
    <scope>NUCLEOTIDE SEQUENCE [LARGE SCALE GENOMIC DNA]</scope>
    <source>
        <strain evidence="1 2">DSM 100094</strain>
    </source>
</reference>
<dbReference type="AlphaFoldDB" id="A0A521FSW0"/>
<dbReference type="RefSeq" id="WP_142664961.1">
    <property type="nucleotide sequence ID" value="NZ_FXTK01000035.1"/>
</dbReference>
<keyword evidence="2" id="KW-1185">Reference proteome</keyword>
<gene>
    <name evidence="1" type="ORF">SAMN06265221_13512</name>
</gene>
<dbReference type="Proteomes" id="UP000319014">
    <property type="component" value="Unassembled WGS sequence"/>
</dbReference>
<evidence type="ECO:0000313" key="2">
    <source>
        <dbReference type="Proteomes" id="UP000319014"/>
    </source>
</evidence>
<organism evidence="1 2">
    <name type="scientific">Paracoccus laeviglucosivorans</name>
    <dbReference type="NCBI Taxonomy" id="1197861"/>
    <lineage>
        <taxon>Bacteria</taxon>
        <taxon>Pseudomonadati</taxon>
        <taxon>Pseudomonadota</taxon>
        <taxon>Alphaproteobacteria</taxon>
        <taxon>Rhodobacterales</taxon>
        <taxon>Paracoccaceae</taxon>
        <taxon>Paracoccus</taxon>
    </lineage>
</organism>
<name>A0A521FSW0_9RHOB</name>
<protein>
    <submittedName>
        <fullName evidence="1">Uncharacterized protein</fullName>
    </submittedName>
</protein>